<evidence type="ECO:0000256" key="1">
    <source>
        <dbReference type="SAM" id="Coils"/>
    </source>
</evidence>
<dbReference type="OrthoDB" id="1645041at2"/>
<reference evidence="2 3" key="1">
    <citation type="journal article" date="2018" name="BMC Genomics">
        <title>Whole genome sequencing and function prediction of 133 gut anaerobes isolated from chicken caecum in pure cultures.</title>
        <authorList>
            <person name="Medvecky M."/>
            <person name="Cejkova D."/>
            <person name="Polansky O."/>
            <person name="Karasova D."/>
            <person name="Kubasova T."/>
            <person name="Cizek A."/>
            <person name="Rychlik I."/>
        </authorList>
    </citation>
    <scope>NUCLEOTIDE SEQUENCE [LARGE SCALE GENOMIC DNA]</scope>
    <source>
        <strain evidence="2 3">An13</strain>
    </source>
</reference>
<dbReference type="Gene3D" id="1.20.1500.10">
    <property type="entry name" value="YheA/YmcA-like"/>
    <property type="match status" value="1"/>
</dbReference>
<keyword evidence="1" id="KW-0175">Coiled coil</keyword>
<keyword evidence="3" id="KW-1185">Reference proteome</keyword>
<feature type="coiled-coil region" evidence="1">
    <location>
        <begin position="21"/>
        <end position="61"/>
    </location>
</feature>
<dbReference type="AlphaFoldDB" id="A0A1Y4SXF3"/>
<dbReference type="EMBL" id="NFLJ01000015">
    <property type="protein sequence ID" value="OUQ34596.1"/>
    <property type="molecule type" value="Genomic_DNA"/>
</dbReference>
<name>A0A1Y4SXF3_9FIRM</name>
<evidence type="ECO:0000313" key="2">
    <source>
        <dbReference type="EMBL" id="OUQ34596.1"/>
    </source>
</evidence>
<sequence>MKKLNKDVYEKAMALHQWIMEQEVVQEYQKYEQQMSSHQELKDLEETLKQLQQKIVQAKHTQLDCRELIQDYEVKKKAFDQHPLVYNYLILKEEVNTLLHQIQDDINLELKKKS</sequence>
<comment type="caution">
    <text evidence="2">The sequence shown here is derived from an EMBL/GenBank/DDBJ whole genome shotgun (WGS) entry which is preliminary data.</text>
</comment>
<organism evidence="2 3">
    <name type="scientific">Massilimicrobiota timonensis</name>
    <dbReference type="NCBI Taxonomy" id="1776392"/>
    <lineage>
        <taxon>Bacteria</taxon>
        <taxon>Bacillati</taxon>
        <taxon>Bacillota</taxon>
        <taxon>Erysipelotrichia</taxon>
        <taxon>Erysipelotrichales</taxon>
        <taxon>Erysipelotrichaceae</taxon>
        <taxon>Massilimicrobiota</taxon>
    </lineage>
</organism>
<gene>
    <name evidence="2" type="ORF">B5E75_06370</name>
</gene>
<dbReference type="SUPFAM" id="SSF158622">
    <property type="entry name" value="YheA/YmcA-like"/>
    <property type="match status" value="1"/>
</dbReference>
<protein>
    <recommendedName>
        <fullName evidence="4">YlbF family regulator</fullName>
    </recommendedName>
</protein>
<dbReference type="Proteomes" id="UP000195305">
    <property type="component" value="Unassembled WGS sequence"/>
</dbReference>
<proteinExistence type="predicted"/>
<dbReference type="RefSeq" id="WP_087357937.1">
    <property type="nucleotide sequence ID" value="NZ_NFLJ01000015.1"/>
</dbReference>
<dbReference type="InterPro" id="IPR010368">
    <property type="entry name" value="Com_YlbF"/>
</dbReference>
<evidence type="ECO:0000313" key="3">
    <source>
        <dbReference type="Proteomes" id="UP000195305"/>
    </source>
</evidence>
<dbReference type="InterPro" id="IPR023378">
    <property type="entry name" value="YheA/YmcA-like_dom_sf"/>
</dbReference>
<dbReference type="Pfam" id="PF06133">
    <property type="entry name" value="Com_YlbF"/>
    <property type="match status" value="1"/>
</dbReference>
<accession>A0A1Y4SXF3</accession>
<evidence type="ECO:0008006" key="4">
    <source>
        <dbReference type="Google" id="ProtNLM"/>
    </source>
</evidence>